<feature type="domain" description="F-box" evidence="2">
    <location>
        <begin position="48"/>
        <end position="97"/>
    </location>
</feature>
<organism evidence="3 4">
    <name type="scientific">Rhodocollybia butyracea</name>
    <dbReference type="NCBI Taxonomy" id="206335"/>
    <lineage>
        <taxon>Eukaryota</taxon>
        <taxon>Fungi</taxon>
        <taxon>Dikarya</taxon>
        <taxon>Basidiomycota</taxon>
        <taxon>Agaricomycotina</taxon>
        <taxon>Agaricomycetes</taxon>
        <taxon>Agaricomycetidae</taxon>
        <taxon>Agaricales</taxon>
        <taxon>Marasmiineae</taxon>
        <taxon>Omphalotaceae</taxon>
        <taxon>Rhodocollybia</taxon>
    </lineage>
</organism>
<keyword evidence="4" id="KW-1185">Reference proteome</keyword>
<dbReference type="OrthoDB" id="2322499at2759"/>
<dbReference type="EMBL" id="JADNRY010000027">
    <property type="protein sequence ID" value="KAF9072090.1"/>
    <property type="molecule type" value="Genomic_DNA"/>
</dbReference>
<proteinExistence type="predicted"/>
<gene>
    <name evidence="3" type="ORF">BDP27DRAFT_1418445</name>
</gene>
<feature type="region of interest" description="Disordered" evidence="1">
    <location>
        <begin position="12"/>
        <end position="33"/>
    </location>
</feature>
<name>A0A9P5U9L2_9AGAR</name>
<evidence type="ECO:0000256" key="1">
    <source>
        <dbReference type="SAM" id="MobiDB-lite"/>
    </source>
</evidence>
<evidence type="ECO:0000259" key="2">
    <source>
        <dbReference type="PROSITE" id="PS50181"/>
    </source>
</evidence>
<dbReference type="InterPro" id="IPR036047">
    <property type="entry name" value="F-box-like_dom_sf"/>
</dbReference>
<dbReference type="InterPro" id="IPR001810">
    <property type="entry name" value="F-box_dom"/>
</dbReference>
<evidence type="ECO:0000313" key="3">
    <source>
        <dbReference type="EMBL" id="KAF9072090.1"/>
    </source>
</evidence>
<sequence>MDHSLSLRVCDPGLSSPLKRSNNDSTGNPVAKKRRVTIRRPKCTLKDRYLEQEIPIEIWFEVFSYLLPYDLLRLARSNQAFRNLLMSLSSAFLWRRARANVDSNMPELPSDLSEPAYANLVFTTKCYVCFSLMRRLLDLIRPFRYSSVLWVAVAKSYGSAGFAAARRVLVLANNNAINISIASTILADICVTQSSRKPQLYLPAAERLNAELVGITGGAEAIEEWVREKIEHYGAIRKHADRCIVWESRKRSYLNQERVAIRTDQLDWISERTAAEGWEIEFRNLRDVHNCSIIKDALSALKKKDKTTLDDSDWARIQPLLTSRLRVERSVLYRKALTWRMFLLKETFDQFFSQPKYRNRVYPSLGDLVTLDGPVKRFIHTTPIERDLSLIFRPSSFETELFSLFSSAEFLDFSDKWKTDKEIELLQMIENASSSTTAVGAGRGRLLLAMMVFRCNSWGCRARFHYPDVLKHRCALAYSFVPDSELLPTLSPGNYSPLNANGIIATADGTVFDCCSALGVIAWNDGGARVSFDNSASHNFYRILDKAPFLDPRTMTTTNILAYNPILCCKTCNWGLFHWPDLLQHDIEKHDITVHQTTSIARNIHLRGCSEEFESWVFGLKCKLCFLILHPQAIVIHLRSEHLISEVNGNWHMLLDVRLPAYTI</sequence>
<reference evidence="3" key="1">
    <citation type="submission" date="2020-11" db="EMBL/GenBank/DDBJ databases">
        <authorList>
            <consortium name="DOE Joint Genome Institute"/>
            <person name="Ahrendt S."/>
            <person name="Riley R."/>
            <person name="Andreopoulos W."/>
            <person name="Labutti K."/>
            <person name="Pangilinan J."/>
            <person name="Ruiz-Duenas F.J."/>
            <person name="Barrasa J.M."/>
            <person name="Sanchez-Garcia M."/>
            <person name="Camarero S."/>
            <person name="Miyauchi S."/>
            <person name="Serrano A."/>
            <person name="Linde D."/>
            <person name="Babiker R."/>
            <person name="Drula E."/>
            <person name="Ayuso-Fernandez I."/>
            <person name="Pacheco R."/>
            <person name="Padilla G."/>
            <person name="Ferreira P."/>
            <person name="Barriuso J."/>
            <person name="Kellner H."/>
            <person name="Castanera R."/>
            <person name="Alfaro M."/>
            <person name="Ramirez L."/>
            <person name="Pisabarro A.G."/>
            <person name="Kuo A."/>
            <person name="Tritt A."/>
            <person name="Lipzen A."/>
            <person name="He G."/>
            <person name="Yan M."/>
            <person name="Ng V."/>
            <person name="Cullen D."/>
            <person name="Martin F."/>
            <person name="Rosso M.-N."/>
            <person name="Henrissat B."/>
            <person name="Hibbett D."/>
            <person name="Martinez A.T."/>
            <person name="Grigoriev I.V."/>
        </authorList>
    </citation>
    <scope>NUCLEOTIDE SEQUENCE</scope>
    <source>
        <strain evidence="3">AH 40177</strain>
    </source>
</reference>
<dbReference type="CDD" id="cd09917">
    <property type="entry name" value="F-box_SF"/>
    <property type="match status" value="1"/>
</dbReference>
<dbReference type="AlphaFoldDB" id="A0A9P5U9L2"/>
<dbReference type="PROSITE" id="PS50181">
    <property type="entry name" value="FBOX"/>
    <property type="match status" value="1"/>
</dbReference>
<comment type="caution">
    <text evidence="3">The sequence shown here is derived from an EMBL/GenBank/DDBJ whole genome shotgun (WGS) entry which is preliminary data.</text>
</comment>
<dbReference type="Pfam" id="PF12937">
    <property type="entry name" value="F-box-like"/>
    <property type="match status" value="1"/>
</dbReference>
<dbReference type="SUPFAM" id="SSF81383">
    <property type="entry name" value="F-box domain"/>
    <property type="match status" value="1"/>
</dbReference>
<dbReference type="Proteomes" id="UP000772434">
    <property type="component" value="Unassembled WGS sequence"/>
</dbReference>
<accession>A0A9P5U9L2</accession>
<evidence type="ECO:0000313" key="4">
    <source>
        <dbReference type="Proteomes" id="UP000772434"/>
    </source>
</evidence>
<feature type="compositionally biased region" description="Polar residues" evidence="1">
    <location>
        <begin position="18"/>
        <end position="28"/>
    </location>
</feature>
<protein>
    <recommendedName>
        <fullName evidence="2">F-box domain-containing protein</fullName>
    </recommendedName>
</protein>